<keyword evidence="1 3" id="KW-0820">tRNA-binding</keyword>
<dbReference type="EMBL" id="CP107523">
    <property type="protein sequence ID" value="UYN55433.1"/>
    <property type="molecule type" value="Genomic_DNA"/>
</dbReference>
<evidence type="ECO:0000256" key="3">
    <source>
        <dbReference type="PROSITE-ProRule" id="PRU00209"/>
    </source>
</evidence>
<protein>
    <submittedName>
        <fullName evidence="6">DUF4479 and tRNA-binding domain-containing protein</fullName>
    </submittedName>
    <submittedName>
        <fullName evidence="5">tRNA-binding protein</fullName>
    </submittedName>
</protein>
<proteinExistence type="predicted"/>
<feature type="domain" description="TRNA-binding" evidence="4">
    <location>
        <begin position="90"/>
        <end position="200"/>
    </location>
</feature>
<evidence type="ECO:0000256" key="1">
    <source>
        <dbReference type="ARBA" id="ARBA00022555"/>
    </source>
</evidence>
<dbReference type="Pfam" id="PF14794">
    <property type="entry name" value="DUF4479"/>
    <property type="match status" value="1"/>
</dbReference>
<dbReference type="InterPro" id="IPR027855">
    <property type="entry name" value="DUF4479"/>
</dbReference>
<dbReference type="CDD" id="cd02796">
    <property type="entry name" value="tRNA_bind_bactPheRS"/>
    <property type="match status" value="1"/>
</dbReference>
<dbReference type="PROSITE" id="PS50886">
    <property type="entry name" value="TRBD"/>
    <property type="match status" value="1"/>
</dbReference>
<dbReference type="SUPFAM" id="SSF50249">
    <property type="entry name" value="Nucleic acid-binding proteins"/>
    <property type="match status" value="1"/>
</dbReference>
<evidence type="ECO:0000313" key="7">
    <source>
        <dbReference type="Proteomes" id="UP000290475"/>
    </source>
</evidence>
<dbReference type="Proteomes" id="UP000290475">
    <property type="component" value="Unassembled WGS sequence"/>
</dbReference>
<keyword evidence="8" id="KW-1185">Reference proteome</keyword>
<gene>
    <name evidence="5" type="ORF">BVJ53_02770</name>
    <name evidence="6" type="ORF">OFW50_07910</name>
</gene>
<dbReference type="NCBIfam" id="NF045760">
    <property type="entry name" value="YtpR"/>
    <property type="match status" value="1"/>
</dbReference>
<dbReference type="RefSeq" id="WP_129301048.1">
    <property type="nucleotide sequence ID" value="NZ_CP074378.1"/>
</dbReference>
<sequence length="213" mass="22492">MLITSYNHPAFGDTLIAITGPDTEDQTTQQKGDIVAILNDQGQVIGYNFLKVSQWLGTINAKGQVKLTEDQVSQLNAAIQQAGLPGKLEVDDKPKFVIGKIVDFKAHPDADHLHVAQVDIGDKQVQIVCGAPNAALGQTVVVALPGAMMPDGKIIWPDSLRGVASYGMISSARELAIPGAPQRRGILVMPDHLAAGTPFNAKEAAAVVADQAK</sequence>
<dbReference type="InterPro" id="IPR012340">
    <property type="entry name" value="NA-bd_OB-fold"/>
</dbReference>
<dbReference type="AlphaFoldDB" id="A0A4Q1UD93"/>
<dbReference type="Pfam" id="PF01588">
    <property type="entry name" value="tRNA_bind"/>
    <property type="match status" value="1"/>
</dbReference>
<dbReference type="InterPro" id="IPR033714">
    <property type="entry name" value="tRNA_bind_bactPheRS"/>
</dbReference>
<reference evidence="5 7" key="1">
    <citation type="submission" date="2017-01" db="EMBL/GenBank/DDBJ databases">
        <title>Lactobacillus chiayiensis sp. nov., a lactic acid bacterium isolated from compost.</title>
        <authorList>
            <person name="Huang C.-H."/>
        </authorList>
    </citation>
    <scope>NUCLEOTIDE SEQUENCE [LARGE SCALE GENOMIC DNA]</scope>
    <source>
        <strain evidence="7">chh01</strain>
        <strain evidence="5">Chh01</strain>
    </source>
</reference>
<evidence type="ECO:0000313" key="5">
    <source>
        <dbReference type="EMBL" id="RXT29621.1"/>
    </source>
</evidence>
<dbReference type="InterPro" id="IPR037154">
    <property type="entry name" value="YtpR-like_sf"/>
</dbReference>
<dbReference type="Gene3D" id="3.30.1940.10">
    <property type="entry name" value="YtpR-like"/>
    <property type="match status" value="1"/>
</dbReference>
<dbReference type="EMBL" id="MSSM01000005">
    <property type="protein sequence ID" value="RXT29621.1"/>
    <property type="molecule type" value="Genomic_DNA"/>
</dbReference>
<dbReference type="GO" id="GO:0000049">
    <property type="term" value="F:tRNA binding"/>
    <property type="evidence" value="ECO:0007669"/>
    <property type="project" value="UniProtKB-UniRule"/>
</dbReference>
<organism evidence="5 7">
    <name type="scientific">Lacticaseibacillus chiayiensis</name>
    <dbReference type="NCBI Taxonomy" id="2100821"/>
    <lineage>
        <taxon>Bacteria</taxon>
        <taxon>Bacillati</taxon>
        <taxon>Bacillota</taxon>
        <taxon>Bacilli</taxon>
        <taxon>Lactobacillales</taxon>
        <taxon>Lactobacillaceae</taxon>
        <taxon>Lacticaseibacillus</taxon>
    </lineage>
</organism>
<evidence type="ECO:0000259" key="4">
    <source>
        <dbReference type="PROSITE" id="PS50886"/>
    </source>
</evidence>
<accession>A0A4Q1UD93</accession>
<dbReference type="InterPro" id="IPR002547">
    <property type="entry name" value="tRNA-bd_dom"/>
</dbReference>
<name>A0A4Q1UD93_9LACO</name>
<evidence type="ECO:0000256" key="2">
    <source>
        <dbReference type="ARBA" id="ARBA00022884"/>
    </source>
</evidence>
<dbReference type="Proteomes" id="UP001164790">
    <property type="component" value="Chromosome"/>
</dbReference>
<keyword evidence="2 3" id="KW-0694">RNA-binding</keyword>
<reference evidence="6" key="2">
    <citation type="submission" date="2022-10" db="EMBL/GenBank/DDBJ databases">
        <title>Comparative genomic analysis and in-vitro probiotic properties of the potential probiotic L. chiayiensis AACE 3.</title>
        <authorList>
            <person name="Kang X."/>
        </authorList>
    </citation>
    <scope>NUCLEOTIDE SEQUENCE</scope>
    <source>
        <strain evidence="6">AACE 3</strain>
    </source>
</reference>
<evidence type="ECO:0000313" key="8">
    <source>
        <dbReference type="Proteomes" id="UP001164790"/>
    </source>
</evidence>
<dbReference type="Gene3D" id="2.40.50.140">
    <property type="entry name" value="Nucleic acid-binding proteins"/>
    <property type="match status" value="1"/>
</dbReference>
<evidence type="ECO:0000313" key="6">
    <source>
        <dbReference type="EMBL" id="UYN55433.1"/>
    </source>
</evidence>